<dbReference type="STRING" id="1150112.SAMN04487893_11590"/>
<feature type="transmembrane region" description="Helical" evidence="1">
    <location>
        <begin position="32"/>
        <end position="50"/>
    </location>
</feature>
<proteinExistence type="predicted"/>
<dbReference type="Proteomes" id="UP000243887">
    <property type="component" value="Unassembled WGS sequence"/>
</dbReference>
<keyword evidence="1" id="KW-0472">Membrane</keyword>
<keyword evidence="1" id="KW-1133">Transmembrane helix</keyword>
<feature type="transmembrane region" description="Helical" evidence="1">
    <location>
        <begin position="9"/>
        <end position="26"/>
    </location>
</feature>
<accession>A0A1I3U1K7</accession>
<keyword evidence="3" id="KW-1185">Reference proteome</keyword>
<evidence type="ECO:0000313" key="3">
    <source>
        <dbReference type="Proteomes" id="UP000243887"/>
    </source>
</evidence>
<protein>
    <submittedName>
        <fullName evidence="2">Uncharacterized protein</fullName>
    </submittedName>
</protein>
<gene>
    <name evidence="2" type="ORF">SAMN04487893_11590</name>
</gene>
<evidence type="ECO:0000256" key="1">
    <source>
        <dbReference type="SAM" id="Phobius"/>
    </source>
</evidence>
<dbReference type="EMBL" id="FORU01000015">
    <property type="protein sequence ID" value="SFJ76815.1"/>
    <property type="molecule type" value="Genomic_DNA"/>
</dbReference>
<dbReference type="AlphaFoldDB" id="A0A1I3U1K7"/>
<sequence>MRRIYLKHIAIFLFTGSALALLSYYFDAYSVKQAIIFGASVAFLSGWFYFRQDIKAHKLKD</sequence>
<dbReference type="RefSeq" id="WP_090680693.1">
    <property type="nucleotide sequence ID" value="NZ_FORU01000015.1"/>
</dbReference>
<organism evidence="2 3">
    <name type="scientific">Myroides guanonis</name>
    <dbReference type="NCBI Taxonomy" id="1150112"/>
    <lineage>
        <taxon>Bacteria</taxon>
        <taxon>Pseudomonadati</taxon>
        <taxon>Bacteroidota</taxon>
        <taxon>Flavobacteriia</taxon>
        <taxon>Flavobacteriales</taxon>
        <taxon>Flavobacteriaceae</taxon>
        <taxon>Myroides</taxon>
    </lineage>
</organism>
<keyword evidence="1" id="KW-0812">Transmembrane</keyword>
<name>A0A1I3U1K7_9FLAO</name>
<reference evidence="3" key="1">
    <citation type="submission" date="2016-10" db="EMBL/GenBank/DDBJ databases">
        <authorList>
            <person name="Varghese N."/>
            <person name="Submissions S."/>
        </authorList>
    </citation>
    <scope>NUCLEOTIDE SEQUENCE [LARGE SCALE GENOMIC DNA]</scope>
    <source>
        <strain evidence="3">DSM 26542</strain>
    </source>
</reference>
<evidence type="ECO:0000313" key="2">
    <source>
        <dbReference type="EMBL" id="SFJ76815.1"/>
    </source>
</evidence>